<keyword evidence="2" id="KW-1185">Reference proteome</keyword>
<dbReference type="EMBL" id="PJQL01003660">
    <property type="protein sequence ID" value="RCH80939.1"/>
    <property type="molecule type" value="Genomic_DNA"/>
</dbReference>
<reference evidence="1 2" key="1">
    <citation type="journal article" date="2018" name="G3 (Bethesda)">
        <title>Phylogenetic and Phylogenomic Definition of Rhizopus Species.</title>
        <authorList>
            <person name="Gryganskyi A.P."/>
            <person name="Golan J."/>
            <person name="Dolatabadi S."/>
            <person name="Mondo S."/>
            <person name="Robb S."/>
            <person name="Idnurm A."/>
            <person name="Muszewska A."/>
            <person name="Steczkiewicz K."/>
            <person name="Masonjones S."/>
            <person name="Liao H.L."/>
            <person name="Gajdeczka M.T."/>
            <person name="Anike F."/>
            <person name="Vuek A."/>
            <person name="Anishchenko I.M."/>
            <person name="Voigt K."/>
            <person name="de Hoog G.S."/>
            <person name="Smith M.E."/>
            <person name="Heitman J."/>
            <person name="Vilgalys R."/>
            <person name="Stajich J.E."/>
        </authorList>
    </citation>
    <scope>NUCLEOTIDE SEQUENCE [LARGE SCALE GENOMIC DNA]</scope>
    <source>
        <strain evidence="1 2">CBS 357.93</strain>
    </source>
</reference>
<evidence type="ECO:0000313" key="2">
    <source>
        <dbReference type="Proteomes" id="UP000252139"/>
    </source>
</evidence>
<protein>
    <submittedName>
        <fullName evidence="1">Uncharacterized protein</fullName>
    </submittedName>
</protein>
<evidence type="ECO:0000313" key="1">
    <source>
        <dbReference type="EMBL" id="RCH80939.1"/>
    </source>
</evidence>
<name>A0A367ITH3_RHIAZ</name>
<sequence length="111" mass="12721">MKQLYKLTLNHHHFPKEDQNASEESLQLTESQIREHDGLITFGETLGQPTLTKAISDAKGKIIGLKQNVMRQLIPILRRALQAIIVLNPKQQWALFRSSSKNEYTKAKGWI</sequence>
<proteinExistence type="predicted"/>
<comment type="caution">
    <text evidence="1">The sequence shown here is derived from an EMBL/GenBank/DDBJ whole genome shotgun (WGS) entry which is preliminary data.</text>
</comment>
<accession>A0A367ITH3</accession>
<organism evidence="1 2">
    <name type="scientific">Rhizopus azygosporus</name>
    <name type="common">Rhizopus microsporus var. azygosporus</name>
    <dbReference type="NCBI Taxonomy" id="86630"/>
    <lineage>
        <taxon>Eukaryota</taxon>
        <taxon>Fungi</taxon>
        <taxon>Fungi incertae sedis</taxon>
        <taxon>Mucoromycota</taxon>
        <taxon>Mucoromycotina</taxon>
        <taxon>Mucoromycetes</taxon>
        <taxon>Mucorales</taxon>
        <taxon>Mucorineae</taxon>
        <taxon>Rhizopodaceae</taxon>
        <taxon>Rhizopus</taxon>
    </lineage>
</organism>
<feature type="non-terminal residue" evidence="1">
    <location>
        <position position="111"/>
    </location>
</feature>
<gene>
    <name evidence="1" type="ORF">CU097_003542</name>
</gene>
<dbReference type="Proteomes" id="UP000252139">
    <property type="component" value="Unassembled WGS sequence"/>
</dbReference>
<dbReference type="AlphaFoldDB" id="A0A367ITH3"/>